<reference evidence="1 2" key="1">
    <citation type="submission" date="2019-03" db="EMBL/GenBank/DDBJ databases">
        <title>Single cell metagenomics reveals metabolic interactions within the superorganism composed of flagellate Streblomastix strix and complex community of Bacteroidetes bacteria on its surface.</title>
        <authorList>
            <person name="Treitli S.C."/>
            <person name="Kolisko M."/>
            <person name="Husnik F."/>
            <person name="Keeling P."/>
            <person name="Hampl V."/>
        </authorList>
    </citation>
    <scope>NUCLEOTIDE SEQUENCE [LARGE SCALE GENOMIC DNA]</scope>
    <source>
        <strain evidence="1">ST1C</strain>
    </source>
</reference>
<dbReference type="OrthoDB" id="256429at2759"/>
<dbReference type="SUPFAM" id="SSF56300">
    <property type="entry name" value="Metallo-dependent phosphatases"/>
    <property type="match status" value="1"/>
</dbReference>
<proteinExistence type="predicted"/>
<evidence type="ECO:0000313" key="2">
    <source>
        <dbReference type="Proteomes" id="UP000324800"/>
    </source>
</evidence>
<dbReference type="Gene3D" id="3.60.21.10">
    <property type="match status" value="1"/>
</dbReference>
<evidence type="ECO:0008006" key="3">
    <source>
        <dbReference type="Google" id="ProtNLM"/>
    </source>
</evidence>
<comment type="caution">
    <text evidence="1">The sequence shown here is derived from an EMBL/GenBank/DDBJ whole genome shotgun (WGS) entry which is preliminary data.</text>
</comment>
<dbReference type="Proteomes" id="UP000324800">
    <property type="component" value="Unassembled WGS sequence"/>
</dbReference>
<gene>
    <name evidence="1" type="ORF">EZS28_023597</name>
</gene>
<evidence type="ECO:0000313" key="1">
    <source>
        <dbReference type="EMBL" id="KAA6380877.1"/>
    </source>
</evidence>
<protein>
    <recommendedName>
        <fullName evidence="3">Serine/threonine specific protein phosphatases domain-containing protein</fullName>
    </recommendedName>
</protein>
<dbReference type="InterPro" id="IPR029052">
    <property type="entry name" value="Metallo-depent_PP-like"/>
</dbReference>
<sequence length="347" mass="40231">MVEIILLFMLSNPKIEENLSLGRPPFSSDTTERFMRSNAYDIVMRAHEATPLGFHPALHNGRITTVFSSDSYEGPYSLGTVTLVRLSIPSEIHRRQCNFKQQLKEYHQYQQKIESIKKKQSQQTILQQTLTESIPSQIDLKEPVYGSPQTLKQQSEKQDLIQDKIEQKVDEINEIQEVLQPLTTLKNHLLPLIFYLDQKPMSQSTVYLNTRSKVFGDGKSSIIVATVKDLGLAQRSQSKYSRTWDLDQQLSYISREEWKQGKQTTIYSMPLLVAFTASRMTKLTIMRMTDVSIDEQKMMLQTKIMKRKMIREYIIECRRQGKLYCPVRALENWLKVEGAQKEEGNAI</sequence>
<name>A0A5J4VEC2_9EUKA</name>
<dbReference type="EMBL" id="SNRW01007667">
    <property type="protein sequence ID" value="KAA6380877.1"/>
    <property type="molecule type" value="Genomic_DNA"/>
</dbReference>
<accession>A0A5J4VEC2</accession>
<dbReference type="AlphaFoldDB" id="A0A5J4VEC2"/>
<organism evidence="1 2">
    <name type="scientific">Streblomastix strix</name>
    <dbReference type="NCBI Taxonomy" id="222440"/>
    <lineage>
        <taxon>Eukaryota</taxon>
        <taxon>Metamonada</taxon>
        <taxon>Preaxostyla</taxon>
        <taxon>Oxymonadida</taxon>
        <taxon>Streblomastigidae</taxon>
        <taxon>Streblomastix</taxon>
    </lineage>
</organism>